<sequence length="114" mass="12361">MCTQLRRNRNWRLVVLRGVVGRRTDGKGVWRSVCSISGRSRELEFDGERNLGANGGEWAFVGFGRAGCAERKGAVFCGREGGEKDLTDILPPISKSILIDVVGDGREDGGYSGS</sequence>
<dbReference type="Proteomes" id="UP001151760">
    <property type="component" value="Unassembled WGS sequence"/>
</dbReference>
<reference evidence="1" key="2">
    <citation type="submission" date="2022-01" db="EMBL/GenBank/DDBJ databases">
        <authorList>
            <person name="Yamashiro T."/>
            <person name="Shiraishi A."/>
            <person name="Satake H."/>
            <person name="Nakayama K."/>
        </authorList>
    </citation>
    <scope>NUCLEOTIDE SEQUENCE</scope>
</reference>
<dbReference type="EMBL" id="BQNB010020640">
    <property type="protein sequence ID" value="GJT98066.1"/>
    <property type="molecule type" value="Genomic_DNA"/>
</dbReference>
<evidence type="ECO:0000313" key="2">
    <source>
        <dbReference type="Proteomes" id="UP001151760"/>
    </source>
</evidence>
<gene>
    <name evidence="1" type="ORF">Tco_1093584</name>
</gene>
<keyword evidence="2" id="KW-1185">Reference proteome</keyword>
<evidence type="ECO:0000313" key="1">
    <source>
        <dbReference type="EMBL" id="GJT98066.1"/>
    </source>
</evidence>
<reference evidence="1" key="1">
    <citation type="journal article" date="2022" name="Int. J. Mol. Sci.">
        <title>Draft Genome of Tanacetum Coccineum: Genomic Comparison of Closely Related Tanacetum-Family Plants.</title>
        <authorList>
            <person name="Yamashiro T."/>
            <person name="Shiraishi A."/>
            <person name="Nakayama K."/>
            <person name="Satake H."/>
        </authorList>
    </citation>
    <scope>NUCLEOTIDE SEQUENCE</scope>
</reference>
<comment type="caution">
    <text evidence="1">The sequence shown here is derived from an EMBL/GenBank/DDBJ whole genome shotgun (WGS) entry which is preliminary data.</text>
</comment>
<name>A0ABQ5IEB3_9ASTR</name>
<protein>
    <submittedName>
        <fullName evidence="1">Uncharacterized protein</fullName>
    </submittedName>
</protein>
<proteinExistence type="predicted"/>
<organism evidence="1 2">
    <name type="scientific">Tanacetum coccineum</name>
    <dbReference type="NCBI Taxonomy" id="301880"/>
    <lineage>
        <taxon>Eukaryota</taxon>
        <taxon>Viridiplantae</taxon>
        <taxon>Streptophyta</taxon>
        <taxon>Embryophyta</taxon>
        <taxon>Tracheophyta</taxon>
        <taxon>Spermatophyta</taxon>
        <taxon>Magnoliopsida</taxon>
        <taxon>eudicotyledons</taxon>
        <taxon>Gunneridae</taxon>
        <taxon>Pentapetalae</taxon>
        <taxon>asterids</taxon>
        <taxon>campanulids</taxon>
        <taxon>Asterales</taxon>
        <taxon>Asteraceae</taxon>
        <taxon>Asteroideae</taxon>
        <taxon>Anthemideae</taxon>
        <taxon>Anthemidinae</taxon>
        <taxon>Tanacetum</taxon>
    </lineage>
</organism>
<accession>A0ABQ5IEB3</accession>